<keyword evidence="3" id="KW-1185">Reference proteome</keyword>
<feature type="coiled-coil region" evidence="1">
    <location>
        <begin position="36"/>
        <end position="63"/>
    </location>
</feature>
<evidence type="ECO:0000313" key="3">
    <source>
        <dbReference type="Proteomes" id="UP000433502"/>
    </source>
</evidence>
<evidence type="ECO:0000313" key="2">
    <source>
        <dbReference type="EMBL" id="QGZ14333.1"/>
    </source>
</evidence>
<name>A0A6B9J3D9_9CAUD</name>
<dbReference type="Proteomes" id="UP000433502">
    <property type="component" value="Segment"/>
</dbReference>
<protein>
    <submittedName>
        <fullName evidence="2">Uncharacterized protein</fullName>
    </submittedName>
</protein>
<accession>A0A6B9J3D9</accession>
<evidence type="ECO:0000256" key="1">
    <source>
        <dbReference type="SAM" id="Coils"/>
    </source>
</evidence>
<proteinExistence type="predicted"/>
<organism evidence="2 3">
    <name type="scientific">Rhizobium phage RL2RES</name>
    <dbReference type="NCBI Taxonomy" id="103371"/>
    <lineage>
        <taxon>Viruses</taxon>
        <taxon>Duplodnaviria</taxon>
        <taxon>Heunggongvirae</taxon>
        <taxon>Uroviricota</taxon>
        <taxon>Caudoviricetes</taxon>
        <taxon>Pootjesviridae</taxon>
        <taxon>Innesvirus</taxon>
        <taxon>Innesvirus RL2RES</taxon>
    </lineage>
</organism>
<gene>
    <name evidence="2" type="ORF">RL2RES_232</name>
</gene>
<keyword evidence="1" id="KW-0175">Coiled coil</keyword>
<sequence>MEDYARVIEDRSYIRDLRSNAIISADRSAYENRRRFKQQRNDKNTLEKTVEELLKRVTALEERLALLDG</sequence>
<dbReference type="EMBL" id="MN549361">
    <property type="protein sequence ID" value="QGZ14333.1"/>
    <property type="molecule type" value="Genomic_DNA"/>
</dbReference>
<reference evidence="2 3" key="1">
    <citation type="submission" date="2019-10" db="EMBL/GenBank/DDBJ databases">
        <title>Complete genome sequence of bacteriophage vB_RLeM_RL2RES.</title>
        <authorList>
            <person name="Gunathilake D."/>
            <person name="Bhat S."/>
            <person name="Yost C.K."/>
            <person name="Hynes M.F."/>
        </authorList>
    </citation>
    <scope>NUCLEOTIDE SEQUENCE [LARGE SCALE GENOMIC DNA]</scope>
</reference>